<evidence type="ECO:0000313" key="4">
    <source>
        <dbReference type="Proteomes" id="UP000521943"/>
    </source>
</evidence>
<dbReference type="EMBL" id="JACGCI010000003">
    <property type="protein sequence ID" value="KAF6764891.1"/>
    <property type="molecule type" value="Genomic_DNA"/>
</dbReference>
<accession>A0A8H6IG38</accession>
<gene>
    <name evidence="3" type="ORF">DFP72DRAFT_325131</name>
</gene>
<evidence type="ECO:0000256" key="1">
    <source>
        <dbReference type="SAM" id="MobiDB-lite"/>
    </source>
</evidence>
<feature type="region of interest" description="Disordered" evidence="1">
    <location>
        <begin position="134"/>
        <end position="190"/>
    </location>
</feature>
<reference evidence="3 4" key="1">
    <citation type="submission" date="2020-07" db="EMBL/GenBank/DDBJ databases">
        <title>Comparative genomics of pyrophilous fungi reveals a link between fire events and developmental genes.</title>
        <authorList>
            <consortium name="DOE Joint Genome Institute"/>
            <person name="Steindorff A.S."/>
            <person name="Carver A."/>
            <person name="Calhoun S."/>
            <person name="Stillman K."/>
            <person name="Liu H."/>
            <person name="Lipzen A."/>
            <person name="Pangilinan J."/>
            <person name="Labutti K."/>
            <person name="Bruns T.D."/>
            <person name="Grigoriev I.V."/>
        </authorList>
    </citation>
    <scope>NUCLEOTIDE SEQUENCE [LARGE SCALE GENOMIC DNA]</scope>
    <source>
        <strain evidence="3 4">CBS 144469</strain>
    </source>
</reference>
<evidence type="ECO:0000313" key="3">
    <source>
        <dbReference type="EMBL" id="KAF6764891.1"/>
    </source>
</evidence>
<dbReference type="OrthoDB" id="439993at2759"/>
<keyword evidence="4" id="KW-1185">Reference proteome</keyword>
<name>A0A8H6IG38_9AGAR</name>
<dbReference type="Proteomes" id="UP000521943">
    <property type="component" value="Unassembled WGS sequence"/>
</dbReference>
<dbReference type="InterPro" id="IPR045537">
    <property type="entry name" value="Lar7_xRRM"/>
</dbReference>
<dbReference type="GO" id="GO:0070034">
    <property type="term" value="F:telomerase RNA binding"/>
    <property type="evidence" value="ECO:0007669"/>
    <property type="project" value="InterPro"/>
</dbReference>
<comment type="caution">
    <text evidence="3">The sequence shown here is derived from an EMBL/GenBank/DDBJ whole genome shotgun (WGS) entry which is preliminary data.</text>
</comment>
<protein>
    <recommendedName>
        <fullName evidence="2">La-related protein 7 homolog xRRM domain-containing protein</fullName>
    </recommendedName>
</protein>
<evidence type="ECO:0000259" key="2">
    <source>
        <dbReference type="Pfam" id="PF19977"/>
    </source>
</evidence>
<feature type="domain" description="La-related protein 7 homolog xRRM" evidence="2">
    <location>
        <begin position="65"/>
        <end position="136"/>
    </location>
</feature>
<feature type="region of interest" description="Disordered" evidence="1">
    <location>
        <begin position="1"/>
        <end position="25"/>
    </location>
</feature>
<feature type="compositionally biased region" description="Basic and acidic residues" evidence="1">
    <location>
        <begin position="1"/>
        <end position="16"/>
    </location>
</feature>
<dbReference type="GO" id="GO:1904868">
    <property type="term" value="P:telomerase catalytic core complex assembly"/>
    <property type="evidence" value="ECO:0007669"/>
    <property type="project" value="InterPro"/>
</dbReference>
<feature type="compositionally biased region" description="Basic and acidic residues" evidence="1">
    <location>
        <begin position="145"/>
        <end position="156"/>
    </location>
</feature>
<dbReference type="Pfam" id="PF19977">
    <property type="entry name" value="xRRM"/>
    <property type="match status" value="1"/>
</dbReference>
<organism evidence="3 4">
    <name type="scientific">Ephemerocybe angulata</name>
    <dbReference type="NCBI Taxonomy" id="980116"/>
    <lineage>
        <taxon>Eukaryota</taxon>
        <taxon>Fungi</taxon>
        <taxon>Dikarya</taxon>
        <taxon>Basidiomycota</taxon>
        <taxon>Agaricomycotina</taxon>
        <taxon>Agaricomycetes</taxon>
        <taxon>Agaricomycetidae</taxon>
        <taxon>Agaricales</taxon>
        <taxon>Agaricineae</taxon>
        <taxon>Psathyrellaceae</taxon>
        <taxon>Ephemerocybe</taxon>
    </lineage>
</organism>
<sequence length="190" mass="21447">MNDMRHPPPQDGDTRSSNRSPRSLPSPWILLTLRLLGVRQEYPLRNEQDNAEDTFWKGLVSERARELKGGGIDYVDFNKGMDTCYLRLSTPECAEVLSSHFDSTPTVQATGLDDTGTLASEGKDMRPIHVEVVHGNTRGSVLAEGSREDSGGERSRKQYNFSGEEEGVRRRLLSGRTRNEEGRSKKRRRK</sequence>
<dbReference type="AlphaFoldDB" id="A0A8H6IG38"/>
<proteinExistence type="predicted"/>